<gene>
    <name evidence="2" type="ORF">K432DRAFT_136288</name>
</gene>
<feature type="compositionally biased region" description="Basic and acidic residues" evidence="1">
    <location>
        <begin position="83"/>
        <end position="100"/>
    </location>
</feature>
<evidence type="ECO:0000256" key="1">
    <source>
        <dbReference type="SAM" id="MobiDB-lite"/>
    </source>
</evidence>
<evidence type="ECO:0000313" key="2">
    <source>
        <dbReference type="EMBL" id="OCK76783.1"/>
    </source>
</evidence>
<proteinExistence type="predicted"/>
<feature type="compositionally biased region" description="Basic and acidic residues" evidence="1">
    <location>
        <begin position="130"/>
        <end position="172"/>
    </location>
</feature>
<dbReference type="EMBL" id="KV745181">
    <property type="protein sequence ID" value="OCK76783.1"/>
    <property type="molecule type" value="Genomic_DNA"/>
</dbReference>
<feature type="compositionally biased region" description="Basic and acidic residues" evidence="1">
    <location>
        <begin position="180"/>
        <end position="215"/>
    </location>
</feature>
<accession>A0A8E2E408</accession>
<evidence type="ECO:0000313" key="3">
    <source>
        <dbReference type="Proteomes" id="UP000250266"/>
    </source>
</evidence>
<dbReference type="Proteomes" id="UP000250266">
    <property type="component" value="Unassembled WGS sequence"/>
</dbReference>
<keyword evidence="3" id="KW-1185">Reference proteome</keyword>
<sequence length="235" mass="28386">MSFPMPTRSKGSIHKSRDYEGQKRSPSPVYREHERPRPRDIPRRSRQSEQYRDGRSDPHDEYYQDFRPDARSSISYRHNPPIMERRSSAEEHPHERERPNAQRALTFDSYPRDIARHIPAPKQLAPPAPESRDPWRQEEFRDERHRRPVYDDNVRRQDAARLEHMRRDEHRRTSVANEFWPRDGPARRGEIERERGPLPYPVHEKAMRDFREDAIPKPLSNRGMQQARWDRHAVR</sequence>
<feature type="compositionally biased region" description="Basic and acidic residues" evidence="1">
    <location>
        <begin position="30"/>
        <end position="70"/>
    </location>
</feature>
<name>A0A8E2E408_9PEZI</name>
<organism evidence="2 3">
    <name type="scientific">Lepidopterella palustris CBS 459.81</name>
    <dbReference type="NCBI Taxonomy" id="1314670"/>
    <lineage>
        <taxon>Eukaryota</taxon>
        <taxon>Fungi</taxon>
        <taxon>Dikarya</taxon>
        <taxon>Ascomycota</taxon>
        <taxon>Pezizomycotina</taxon>
        <taxon>Dothideomycetes</taxon>
        <taxon>Pleosporomycetidae</taxon>
        <taxon>Mytilinidiales</taxon>
        <taxon>Argynnaceae</taxon>
        <taxon>Lepidopterella</taxon>
    </lineage>
</organism>
<reference evidence="2 3" key="1">
    <citation type="journal article" date="2016" name="Nat. Commun.">
        <title>Ectomycorrhizal ecology is imprinted in the genome of the dominant symbiotic fungus Cenococcum geophilum.</title>
        <authorList>
            <consortium name="DOE Joint Genome Institute"/>
            <person name="Peter M."/>
            <person name="Kohler A."/>
            <person name="Ohm R.A."/>
            <person name="Kuo A."/>
            <person name="Krutzmann J."/>
            <person name="Morin E."/>
            <person name="Arend M."/>
            <person name="Barry K.W."/>
            <person name="Binder M."/>
            <person name="Choi C."/>
            <person name="Clum A."/>
            <person name="Copeland A."/>
            <person name="Grisel N."/>
            <person name="Haridas S."/>
            <person name="Kipfer T."/>
            <person name="LaButti K."/>
            <person name="Lindquist E."/>
            <person name="Lipzen A."/>
            <person name="Maire R."/>
            <person name="Meier B."/>
            <person name="Mihaltcheva S."/>
            <person name="Molinier V."/>
            <person name="Murat C."/>
            <person name="Poggeler S."/>
            <person name="Quandt C.A."/>
            <person name="Sperisen C."/>
            <person name="Tritt A."/>
            <person name="Tisserant E."/>
            <person name="Crous P.W."/>
            <person name="Henrissat B."/>
            <person name="Nehls U."/>
            <person name="Egli S."/>
            <person name="Spatafora J.W."/>
            <person name="Grigoriev I.V."/>
            <person name="Martin F.M."/>
        </authorList>
    </citation>
    <scope>NUCLEOTIDE SEQUENCE [LARGE SCALE GENOMIC DNA]</scope>
    <source>
        <strain evidence="2 3">CBS 459.81</strain>
    </source>
</reference>
<feature type="region of interest" description="Disordered" evidence="1">
    <location>
        <begin position="1"/>
        <end position="235"/>
    </location>
</feature>
<dbReference type="AlphaFoldDB" id="A0A8E2E408"/>
<protein>
    <submittedName>
        <fullName evidence="2">Uncharacterized protein</fullName>
    </submittedName>
</protein>